<dbReference type="AlphaFoldDB" id="A0A2Z4RS19"/>
<evidence type="ECO:0000313" key="2">
    <source>
        <dbReference type="Proteomes" id="UP000250299"/>
    </source>
</evidence>
<sequence length="91" mass="10816">MTEFEKNIEKIRSMINNGGSSSEWFAQAYISWYRTGERRLVSLAGVERLDSGNMQLFWTMINLRRGRDWSEMALYELERYAVEKWKIVGID</sequence>
<organism evidence="1 2">
    <name type="scientific">Pseudomonas putida</name>
    <name type="common">Arthrobacter siderocapsulatus</name>
    <dbReference type="NCBI Taxonomy" id="303"/>
    <lineage>
        <taxon>Bacteria</taxon>
        <taxon>Pseudomonadati</taxon>
        <taxon>Pseudomonadota</taxon>
        <taxon>Gammaproteobacteria</taxon>
        <taxon>Pseudomonadales</taxon>
        <taxon>Pseudomonadaceae</taxon>
        <taxon>Pseudomonas</taxon>
    </lineage>
</organism>
<gene>
    <name evidence="1" type="ORF">DKY63_29180</name>
</gene>
<dbReference type="OrthoDB" id="5887730at2"/>
<name>A0A2Z4RS19_PSEPU</name>
<protein>
    <submittedName>
        <fullName evidence="1">Uncharacterized protein</fullName>
    </submittedName>
</protein>
<dbReference type="Proteomes" id="UP000250299">
    <property type="component" value="Chromosome"/>
</dbReference>
<proteinExistence type="predicted"/>
<reference evidence="1 2" key="1">
    <citation type="submission" date="2018-05" db="EMBL/GenBank/DDBJ databases">
        <title>Whole genome sequence of Pseudomonas putida JBC17.</title>
        <authorList>
            <person name="Lee Y.H."/>
            <person name="David K."/>
        </authorList>
    </citation>
    <scope>NUCLEOTIDE SEQUENCE [LARGE SCALE GENOMIC DNA]</scope>
    <source>
        <strain evidence="1 2">JBC17</strain>
    </source>
</reference>
<evidence type="ECO:0000313" key="1">
    <source>
        <dbReference type="EMBL" id="AWY43772.1"/>
    </source>
</evidence>
<dbReference type="EMBL" id="CP029693">
    <property type="protein sequence ID" value="AWY43772.1"/>
    <property type="molecule type" value="Genomic_DNA"/>
</dbReference>
<accession>A0A2Z4RS19</accession>
<dbReference type="RefSeq" id="WP_110967298.1">
    <property type="nucleotide sequence ID" value="NZ_CP029693.1"/>
</dbReference>